<dbReference type="InterPro" id="IPR004515">
    <property type="entry name" value="Phosphoheptose_Isoase"/>
</dbReference>
<feature type="domain" description="SIS" evidence="10">
    <location>
        <begin position="34"/>
        <end position="193"/>
    </location>
</feature>
<evidence type="ECO:0000256" key="5">
    <source>
        <dbReference type="ARBA" id="ARBA00022723"/>
    </source>
</evidence>
<dbReference type="PROSITE" id="PS51464">
    <property type="entry name" value="SIS"/>
    <property type="match status" value="1"/>
</dbReference>
<evidence type="ECO:0000256" key="4">
    <source>
        <dbReference type="ARBA" id="ARBA00022490"/>
    </source>
</evidence>
<dbReference type="InterPro" id="IPR050099">
    <property type="entry name" value="SIS_GmhA/DiaA_subfam"/>
</dbReference>
<dbReference type="PANTHER" id="PTHR30390:SF6">
    <property type="entry name" value="DNAA INITIATOR-ASSOCIATING PROTEIN DIAA"/>
    <property type="match status" value="1"/>
</dbReference>
<comment type="catalytic activity">
    <reaction evidence="1 9">
        <text>2 D-sedoheptulose 7-phosphate = D-glycero-alpha-D-manno-heptose 7-phosphate + D-glycero-beta-D-manno-heptose 7-phosphate</text>
        <dbReference type="Rhea" id="RHEA:27489"/>
        <dbReference type="ChEBI" id="CHEBI:57483"/>
        <dbReference type="ChEBI" id="CHEBI:60203"/>
        <dbReference type="ChEBI" id="CHEBI:60204"/>
        <dbReference type="EC" id="5.3.1.28"/>
    </reaction>
</comment>
<dbReference type="InterPro" id="IPR035461">
    <property type="entry name" value="GmhA/DiaA"/>
</dbReference>
<evidence type="ECO:0000256" key="8">
    <source>
        <dbReference type="ARBA" id="ARBA00023277"/>
    </source>
</evidence>
<evidence type="ECO:0000256" key="3">
    <source>
        <dbReference type="ARBA" id="ARBA00009894"/>
    </source>
</evidence>
<evidence type="ECO:0000256" key="1">
    <source>
        <dbReference type="ARBA" id="ARBA00000348"/>
    </source>
</evidence>
<dbReference type="GO" id="GO:0005975">
    <property type="term" value="P:carbohydrate metabolic process"/>
    <property type="evidence" value="ECO:0007669"/>
    <property type="project" value="UniProtKB-UniRule"/>
</dbReference>
<keyword evidence="6 9" id="KW-0862">Zinc</keyword>
<comment type="pathway">
    <text evidence="9">Carbohydrate biosynthesis; D-glycero-D-manno-heptose 7-phosphate biosynthesis; D-glycero-alpha-D-manno-heptose 7-phosphate and D-glycero-beta-D-manno-heptose 7-phosphate from sedoheptulose 7-phosphate: step 1/1.</text>
</comment>
<keyword evidence="7 9" id="KW-0413">Isomerase</keyword>
<dbReference type="GO" id="GO:2001061">
    <property type="term" value="P:D-glycero-D-manno-heptose 7-phosphate biosynthetic process"/>
    <property type="evidence" value="ECO:0007669"/>
    <property type="project" value="UniProtKB-UniPathway"/>
</dbReference>
<dbReference type="Gene3D" id="3.40.50.10490">
    <property type="entry name" value="Glucose-6-phosphate isomerase like protein, domain 1"/>
    <property type="match status" value="1"/>
</dbReference>
<feature type="binding site" evidence="9">
    <location>
        <position position="169"/>
    </location>
    <ligand>
        <name>substrate</name>
    </ligand>
</feature>
<feature type="binding site" evidence="9">
    <location>
        <position position="62"/>
    </location>
    <ligand>
        <name>substrate</name>
    </ligand>
</feature>
<evidence type="ECO:0000256" key="2">
    <source>
        <dbReference type="ARBA" id="ARBA00004496"/>
    </source>
</evidence>
<comment type="caution">
    <text evidence="11">The sequence shown here is derived from an EMBL/GenBank/DDBJ whole genome shotgun (WGS) entry which is preliminary data.</text>
</comment>
<reference evidence="11 12" key="1">
    <citation type="submission" date="2019-08" db="EMBL/GenBank/DDBJ databases">
        <title>Genomic characterization of a novel candidate phylum (ARYD3) from a high temperature, high salinity tertiary oil reservoir in north central Oklahoma, USA.</title>
        <authorList>
            <person name="Youssef N.H."/>
            <person name="Yadav A."/>
            <person name="Elshahed M.S."/>
        </authorList>
    </citation>
    <scope>NUCLEOTIDE SEQUENCE [LARGE SCALE GENOMIC DNA]</scope>
    <source>
        <strain evidence="11">ARYD1</strain>
    </source>
</reference>
<keyword evidence="5 9" id="KW-0479">Metal-binding</keyword>
<feature type="binding site" evidence="9">
    <location>
        <position position="122"/>
    </location>
    <ligand>
        <name>substrate</name>
    </ligand>
</feature>
<dbReference type="PANTHER" id="PTHR30390">
    <property type="entry name" value="SEDOHEPTULOSE 7-PHOSPHATE ISOMERASE / DNAA INITIATOR-ASSOCIATING FACTOR FOR REPLICATION INITIATION"/>
    <property type="match status" value="1"/>
</dbReference>
<dbReference type="SUPFAM" id="SSF53697">
    <property type="entry name" value="SIS domain"/>
    <property type="match status" value="1"/>
</dbReference>
<gene>
    <name evidence="9" type="primary">gmhA</name>
    <name evidence="11" type="ORF">FXF49_05375</name>
</gene>
<proteinExistence type="inferred from homology"/>
<evidence type="ECO:0000256" key="9">
    <source>
        <dbReference type="HAMAP-Rule" id="MF_00067"/>
    </source>
</evidence>
<dbReference type="GO" id="GO:0008968">
    <property type="term" value="F:D-sedoheptulose 7-phosphate isomerase activity"/>
    <property type="evidence" value="ECO:0007669"/>
    <property type="project" value="UniProtKB-UniRule"/>
</dbReference>
<dbReference type="UniPathway" id="UPA00041">
    <property type="reaction ID" value="UER00436"/>
</dbReference>
<sequence>MEKYVSDIFGEVSETINKFIAESSYQLVEIATHIASCFESGGKLMIFGNGGSAADAQHIAAEFVNRFRMERPPLPAMSLSTDTSVLTSVGNDYDFDQIFEKQLMALCKPEDLAWGISTSGNSPNVLKGLRFCAKEEISTLGFAGRDGGKMNGLCDFMLTIPSDNTARIQEVHIIAAHVICALVDEILFGRFNPDIVG</sequence>
<dbReference type="CDD" id="cd05006">
    <property type="entry name" value="SIS_GmhA"/>
    <property type="match status" value="1"/>
</dbReference>
<comment type="miscellaneous">
    <text evidence="9">The reaction produces a racemic mixture of D-glycero-alpha-D-manno-heptose 7-phosphate and D-glycero-beta-D-manno-heptose 7-phosphate.</text>
</comment>
<dbReference type="InterPro" id="IPR001347">
    <property type="entry name" value="SIS_dom"/>
</dbReference>
<dbReference type="RefSeq" id="WP_303700887.1">
    <property type="nucleotide sequence ID" value="NZ_VSIV01000124.1"/>
</dbReference>
<dbReference type="GO" id="GO:0005737">
    <property type="term" value="C:cytoplasm"/>
    <property type="evidence" value="ECO:0007669"/>
    <property type="project" value="UniProtKB-SubCell"/>
</dbReference>
<evidence type="ECO:0000256" key="7">
    <source>
        <dbReference type="ARBA" id="ARBA00023235"/>
    </source>
</evidence>
<keyword evidence="8 9" id="KW-0119">Carbohydrate metabolism</keyword>
<keyword evidence="4 9" id="KW-0963">Cytoplasm</keyword>
<feature type="binding site" evidence="9">
    <location>
        <begin position="91"/>
        <end position="92"/>
    </location>
    <ligand>
        <name>substrate</name>
    </ligand>
</feature>
<feature type="binding site" evidence="9">
    <location>
        <position position="62"/>
    </location>
    <ligand>
        <name>Zn(2+)</name>
        <dbReference type="ChEBI" id="CHEBI:29105"/>
    </ligand>
</feature>
<feature type="binding site" evidence="9">
    <location>
        <position position="169"/>
    </location>
    <ligand>
        <name>Zn(2+)</name>
        <dbReference type="ChEBI" id="CHEBI:29105"/>
    </ligand>
</feature>
<dbReference type="GO" id="GO:0097367">
    <property type="term" value="F:carbohydrate derivative binding"/>
    <property type="evidence" value="ECO:0007669"/>
    <property type="project" value="InterPro"/>
</dbReference>
<protein>
    <recommendedName>
        <fullName evidence="9">Phosphoheptose isomerase</fullName>
        <ecNumber evidence="9">5.3.1.28</ecNumber>
    </recommendedName>
    <alternativeName>
        <fullName evidence="9">Sedoheptulose 7-phosphate isomerase</fullName>
    </alternativeName>
</protein>
<name>A0A5D0MQF4_FLESI</name>
<comment type="function">
    <text evidence="9">Catalyzes the isomerization of sedoheptulose 7-phosphate in D-glycero-D-manno-heptose 7-phosphate.</text>
</comment>
<feature type="binding site" evidence="9">
    <location>
        <begin position="49"/>
        <end position="51"/>
    </location>
    <ligand>
        <name>substrate</name>
    </ligand>
</feature>
<feature type="binding site" evidence="9">
    <location>
        <position position="177"/>
    </location>
    <ligand>
        <name>Zn(2+)</name>
        <dbReference type="ChEBI" id="CHEBI:29105"/>
    </ligand>
</feature>
<feature type="binding site" evidence="9">
    <location>
        <position position="58"/>
    </location>
    <ligand>
        <name>Zn(2+)</name>
        <dbReference type="ChEBI" id="CHEBI:29105"/>
    </ligand>
</feature>
<dbReference type="Pfam" id="PF13580">
    <property type="entry name" value="SIS_2"/>
    <property type="match status" value="1"/>
</dbReference>
<dbReference type="HAMAP" id="MF_00067">
    <property type="entry name" value="GmhA"/>
    <property type="match status" value="1"/>
</dbReference>
<comment type="subcellular location">
    <subcellularLocation>
        <location evidence="2 9">Cytoplasm</location>
    </subcellularLocation>
</comment>
<evidence type="ECO:0000313" key="11">
    <source>
        <dbReference type="EMBL" id="TYB33618.1"/>
    </source>
</evidence>
<dbReference type="GO" id="GO:0008270">
    <property type="term" value="F:zinc ion binding"/>
    <property type="evidence" value="ECO:0007669"/>
    <property type="project" value="UniProtKB-UniRule"/>
</dbReference>
<evidence type="ECO:0000313" key="12">
    <source>
        <dbReference type="Proteomes" id="UP000323337"/>
    </source>
</evidence>
<evidence type="ECO:0000259" key="10">
    <source>
        <dbReference type="PROSITE" id="PS51464"/>
    </source>
</evidence>
<feature type="binding site" evidence="9">
    <location>
        <begin position="117"/>
        <end position="119"/>
    </location>
    <ligand>
        <name>substrate</name>
    </ligand>
</feature>
<dbReference type="InterPro" id="IPR046348">
    <property type="entry name" value="SIS_dom_sf"/>
</dbReference>
<organism evidence="11 12">
    <name type="scientific">Flexistipes sinusarabici</name>
    <dbReference type="NCBI Taxonomy" id="2352"/>
    <lineage>
        <taxon>Bacteria</taxon>
        <taxon>Pseudomonadati</taxon>
        <taxon>Deferribacterota</taxon>
        <taxon>Deferribacteres</taxon>
        <taxon>Deferribacterales</taxon>
        <taxon>Flexistipitaceae</taxon>
        <taxon>Flexistipes</taxon>
    </lineage>
</organism>
<dbReference type="AlphaFoldDB" id="A0A5D0MQF4"/>
<dbReference type="EMBL" id="VSIV01000124">
    <property type="protein sequence ID" value="TYB33618.1"/>
    <property type="molecule type" value="Genomic_DNA"/>
</dbReference>
<comment type="cofactor">
    <cofactor evidence="9">
        <name>Zn(2+)</name>
        <dbReference type="ChEBI" id="CHEBI:29105"/>
    </cofactor>
    <text evidence="9">Binds 1 zinc ion per subunit.</text>
</comment>
<accession>A0A5D0MQF4</accession>
<evidence type="ECO:0000256" key="6">
    <source>
        <dbReference type="ARBA" id="ARBA00022833"/>
    </source>
</evidence>
<dbReference type="Proteomes" id="UP000323337">
    <property type="component" value="Unassembled WGS sequence"/>
</dbReference>
<comment type="similarity">
    <text evidence="3 9">Belongs to the SIS family. GmhA subfamily.</text>
</comment>
<dbReference type="EC" id="5.3.1.28" evidence="9"/>